<organism evidence="2 3">
    <name type="scientific">Pseudomonas fluorescens HK44</name>
    <dbReference type="NCBI Taxonomy" id="1042209"/>
    <lineage>
        <taxon>Bacteria</taxon>
        <taxon>Pseudomonadati</taxon>
        <taxon>Pseudomonadota</taxon>
        <taxon>Gammaproteobacteria</taxon>
        <taxon>Pseudomonadales</taxon>
        <taxon>Pseudomonadaceae</taxon>
        <taxon>Pseudomonas</taxon>
    </lineage>
</organism>
<evidence type="ECO:0000313" key="3">
    <source>
        <dbReference type="Proteomes" id="UP000022611"/>
    </source>
</evidence>
<dbReference type="Proteomes" id="UP000022611">
    <property type="component" value="Unassembled WGS sequence"/>
</dbReference>
<name>A0A010SK06_PSEFL</name>
<dbReference type="EMBL" id="AFOY02000023">
    <property type="protein sequence ID" value="EXF91558.1"/>
    <property type="molecule type" value="Genomic_DNA"/>
</dbReference>
<evidence type="ECO:0000313" key="2">
    <source>
        <dbReference type="EMBL" id="EXF91558.1"/>
    </source>
</evidence>
<dbReference type="Gene3D" id="3.30.160.670">
    <property type="match status" value="1"/>
</dbReference>
<dbReference type="eggNOG" id="ENOG5032YB2">
    <property type="taxonomic scope" value="Bacteria"/>
</dbReference>
<dbReference type="AlphaFoldDB" id="A0A010SK06"/>
<protein>
    <recommendedName>
        <fullName evidence="1">DUF4136 domain-containing protein</fullName>
    </recommendedName>
</protein>
<dbReference type="HOGENOM" id="CLU_113282_1_1_6"/>
<proteinExistence type="predicted"/>
<dbReference type="InterPro" id="IPR025411">
    <property type="entry name" value="DUF4136"/>
</dbReference>
<comment type="caution">
    <text evidence="2">The sequence shown here is derived from an EMBL/GenBank/DDBJ whole genome shotgun (WGS) entry which is preliminary data.</text>
</comment>
<dbReference type="PROSITE" id="PS51257">
    <property type="entry name" value="PROKAR_LIPOPROTEIN"/>
    <property type="match status" value="1"/>
</dbReference>
<dbReference type="PATRIC" id="fig|1042209.11.peg.5797"/>
<dbReference type="Pfam" id="PF13590">
    <property type="entry name" value="DUF4136"/>
    <property type="match status" value="1"/>
</dbReference>
<gene>
    <name evidence="2" type="ORF">HK44_018160</name>
</gene>
<accession>A0A010SK06</accession>
<dbReference type="RefSeq" id="WP_019693735.1">
    <property type="nucleotide sequence ID" value="NZ_AFOY02000023.1"/>
</dbReference>
<feature type="domain" description="DUF4136" evidence="1">
    <location>
        <begin position="22"/>
        <end position="184"/>
    </location>
</feature>
<reference evidence="2 3" key="1">
    <citation type="journal article" date="2011" name="J. Bacteriol.">
        <title>Draft genome sequence of the polycyclic aromatic hydrocarbon-degrading, genetically engineered bioluminescent bioreporter Pseudomonas fluorescens HK44.</title>
        <authorList>
            <person name="Chauhan A."/>
            <person name="Layton A.C."/>
            <person name="Williams D.E."/>
            <person name="Smartt A.E."/>
            <person name="Ripp S."/>
            <person name="Karpinets T.V."/>
            <person name="Brown S.D."/>
            <person name="Sayler G.S."/>
        </authorList>
    </citation>
    <scope>NUCLEOTIDE SEQUENCE [LARGE SCALE GENOMIC DNA]</scope>
    <source>
        <strain evidence="2 3">HK44</strain>
    </source>
</reference>
<sequence length="185" mass="20778">MSRHLSLLVCAVLLSACQTTQVNHDFDASRDFAAYRSWAWKEPAVQYRPDDPRIKSDLTEQRIRQAVADQLDQRGLRPAATGAKADVNVRTYLIVEDRQQQITTNYGGGWGGPWNGYWGAPMYNETRNVSYKVATLQIDLLDGKDGKLVWRGSDEQLLSRSPQPADRSAAIRATVGRILSNYPPK</sequence>
<evidence type="ECO:0000259" key="1">
    <source>
        <dbReference type="Pfam" id="PF13590"/>
    </source>
</evidence>
<dbReference type="OrthoDB" id="7019059at2"/>